<organism evidence="1 2">
    <name type="scientific">Halanaerobium saccharolyticum subsp. saccharolyticum DSM 6643</name>
    <dbReference type="NCBI Taxonomy" id="1293054"/>
    <lineage>
        <taxon>Bacteria</taxon>
        <taxon>Bacillati</taxon>
        <taxon>Bacillota</taxon>
        <taxon>Clostridia</taxon>
        <taxon>Halanaerobiales</taxon>
        <taxon>Halanaerobiaceae</taxon>
        <taxon>Halanaerobium</taxon>
    </lineage>
</organism>
<dbReference type="InParanoid" id="M5E4F1"/>
<protein>
    <submittedName>
        <fullName evidence="1">Uncharacterized protein</fullName>
    </submittedName>
</protein>
<sequence>MNKAMLCTLNKDNAETNILIIKNKIDPADYNLNVDYQLEDTDPDVQHLINAQVGQEIKVDFLEGENSWKLSSKKMFISHFDYAYDLSSLKDFTDSLVTFKANDREIDTEIIQMLKNDIFPAAAFWENENIDQDLTAELILKYWDLESVDTYPENDFYKILLKFADDKINIINQKIADYWFEIPLQIRKKINNLIAADEIKFENYLVYLQTRDNIILNTILLNFLKEAEGESQESINNLFEKFHYQLIDELTKYSLEKDKKNNLNPIIPHGDSKRKELELQPKLNMMDYSLLEIFDNYSIEIDFEALNLFSENELKSLSDYLKSLTSHVEYLNQMREKLKCDSCGQMMEYELDYSQEIAAYKVGNAHCNNLECDNFDQKIKFN</sequence>
<keyword evidence="2" id="KW-1185">Reference proteome</keyword>
<dbReference type="EMBL" id="CAUI01000023">
    <property type="protein sequence ID" value="CCU81221.1"/>
    <property type="molecule type" value="Genomic_DNA"/>
</dbReference>
<accession>M5E4F1</accession>
<name>M5E4F1_9FIRM</name>
<comment type="caution">
    <text evidence="1">The sequence shown here is derived from an EMBL/GenBank/DDBJ whole genome shotgun (WGS) entry which is preliminary data.</text>
</comment>
<dbReference type="STRING" id="1293054.HSACCH_02653"/>
<reference evidence="2" key="1">
    <citation type="journal article" date="2013" name="Genome Announc.">
        <title>Genome Sequence of Halanaerobium saccharolyticum subsp. saccharolyticum Strain DSM 6643T, a Halophilic Hydrogen-Producing Bacterium.</title>
        <authorList>
            <person name="Kivisto A."/>
            <person name="Larjo A."/>
            <person name="Ciranna A."/>
            <person name="Santala V."/>
            <person name="Roos C."/>
            <person name="Karp M."/>
        </authorList>
    </citation>
    <scope>NUCLEOTIDE SEQUENCE [LARGE SCALE GENOMIC DNA]</scope>
    <source>
        <strain evidence="2">DSM 6643</strain>
    </source>
</reference>
<dbReference type="OrthoDB" id="2110275at2"/>
<evidence type="ECO:0000313" key="2">
    <source>
        <dbReference type="Proteomes" id="UP000012063"/>
    </source>
</evidence>
<dbReference type="Proteomes" id="UP000012063">
    <property type="component" value="Unassembled WGS sequence"/>
</dbReference>
<dbReference type="RefSeq" id="WP_005490517.1">
    <property type="nucleotide sequence ID" value="NZ_CAUI01000023.1"/>
</dbReference>
<evidence type="ECO:0000313" key="1">
    <source>
        <dbReference type="EMBL" id="CCU81221.1"/>
    </source>
</evidence>
<proteinExistence type="predicted"/>
<gene>
    <name evidence="1" type="ORF">HSACCH_02653</name>
</gene>
<dbReference type="AlphaFoldDB" id="M5E4F1"/>